<dbReference type="AlphaFoldDB" id="A0A9P6XLJ5"/>
<protein>
    <submittedName>
        <fullName evidence="1">Uncharacterized protein</fullName>
    </submittedName>
</protein>
<dbReference type="EMBL" id="JAANIT010015849">
    <property type="protein sequence ID" value="KAG1520581.1"/>
    <property type="molecule type" value="Genomic_DNA"/>
</dbReference>
<dbReference type="Gene3D" id="1.10.530.10">
    <property type="match status" value="1"/>
</dbReference>
<gene>
    <name evidence="1" type="ORF">G6F51_014727</name>
</gene>
<accession>A0A9P6XLJ5</accession>
<dbReference type="SUPFAM" id="SSF53955">
    <property type="entry name" value="Lysozyme-like"/>
    <property type="match status" value="1"/>
</dbReference>
<sequence>MAQITAQQAGGVNVVAFLDMLAWSEGTDNGKQVTKDRGYDVIVGGKLFNGYRDHPRVLVDLPKLKIQSTAAGRYQLISAR</sequence>
<evidence type="ECO:0000313" key="1">
    <source>
        <dbReference type="EMBL" id="KAG1520581.1"/>
    </source>
</evidence>
<reference evidence="1" key="1">
    <citation type="journal article" date="2020" name="Microb. Genom.">
        <title>Genetic diversity of clinical and environmental Mucorales isolates obtained from an investigation of mucormycosis cases among solid organ transplant recipients.</title>
        <authorList>
            <person name="Nguyen M.H."/>
            <person name="Kaul D."/>
            <person name="Muto C."/>
            <person name="Cheng S.J."/>
            <person name="Richter R.A."/>
            <person name="Bruno V.M."/>
            <person name="Liu G."/>
            <person name="Beyhan S."/>
            <person name="Sundermann A.J."/>
            <person name="Mounaud S."/>
            <person name="Pasculle A.W."/>
            <person name="Nierman W.C."/>
            <person name="Driscoll E."/>
            <person name="Cumbie R."/>
            <person name="Clancy C.J."/>
            <person name="Dupont C.L."/>
        </authorList>
    </citation>
    <scope>NUCLEOTIDE SEQUENCE</scope>
    <source>
        <strain evidence="1">GL16</strain>
    </source>
</reference>
<name>A0A9P6XLJ5_RHIOR</name>
<dbReference type="Proteomes" id="UP000717996">
    <property type="component" value="Unassembled WGS sequence"/>
</dbReference>
<dbReference type="InterPro" id="IPR023346">
    <property type="entry name" value="Lysozyme-like_dom_sf"/>
</dbReference>
<comment type="caution">
    <text evidence="1">The sequence shown here is derived from an EMBL/GenBank/DDBJ whole genome shotgun (WGS) entry which is preliminary data.</text>
</comment>
<proteinExistence type="predicted"/>
<organism evidence="1 2">
    <name type="scientific">Rhizopus oryzae</name>
    <name type="common">Mucormycosis agent</name>
    <name type="synonym">Rhizopus arrhizus var. delemar</name>
    <dbReference type="NCBI Taxonomy" id="64495"/>
    <lineage>
        <taxon>Eukaryota</taxon>
        <taxon>Fungi</taxon>
        <taxon>Fungi incertae sedis</taxon>
        <taxon>Mucoromycota</taxon>
        <taxon>Mucoromycotina</taxon>
        <taxon>Mucoromycetes</taxon>
        <taxon>Mucorales</taxon>
        <taxon>Mucorineae</taxon>
        <taxon>Rhizopodaceae</taxon>
        <taxon>Rhizopus</taxon>
    </lineage>
</organism>
<evidence type="ECO:0000313" key="2">
    <source>
        <dbReference type="Proteomes" id="UP000717996"/>
    </source>
</evidence>